<comment type="caution">
    <text evidence="1">The sequence shown here is derived from an EMBL/GenBank/DDBJ whole genome shotgun (WGS) entry which is preliminary data.</text>
</comment>
<dbReference type="RefSeq" id="WP_191274130.1">
    <property type="nucleotide sequence ID" value="NZ_BNDS01000012.1"/>
</dbReference>
<evidence type="ECO:0008006" key="3">
    <source>
        <dbReference type="Google" id="ProtNLM"/>
    </source>
</evidence>
<accession>A0ABQ3N5W7</accession>
<keyword evidence="2" id="KW-1185">Reference proteome</keyword>
<dbReference type="Proteomes" id="UP000637074">
    <property type="component" value="Unassembled WGS sequence"/>
</dbReference>
<gene>
    <name evidence="1" type="ORF">AM1BK_29840</name>
</gene>
<evidence type="ECO:0000313" key="2">
    <source>
        <dbReference type="Proteomes" id="UP000637074"/>
    </source>
</evidence>
<protein>
    <recommendedName>
        <fullName evidence="3">LSM domain-containing protein</fullName>
    </recommendedName>
</protein>
<name>A0ABQ3N5W7_9BACI</name>
<organism evidence="1 2">
    <name type="scientific">Neobacillus kokaensis</name>
    <dbReference type="NCBI Taxonomy" id="2759023"/>
    <lineage>
        <taxon>Bacteria</taxon>
        <taxon>Bacillati</taxon>
        <taxon>Bacillota</taxon>
        <taxon>Bacilli</taxon>
        <taxon>Bacillales</taxon>
        <taxon>Bacillaceae</taxon>
        <taxon>Neobacillus</taxon>
    </lineage>
</organism>
<dbReference type="EMBL" id="BNDS01000012">
    <property type="protein sequence ID" value="GHH99441.1"/>
    <property type="molecule type" value="Genomic_DNA"/>
</dbReference>
<evidence type="ECO:0000313" key="1">
    <source>
        <dbReference type="EMBL" id="GHH99441.1"/>
    </source>
</evidence>
<sequence length="102" mass="11770">MNRKIILQQDENVLSTLTGLIESFDGMQNVYFGDLFLTNKRLFIVSNKLINVEVSLWFEGEEMGNIGHSTLIVGEHRITVRWTYKGNLLNFMKTFQQLNVSA</sequence>
<proteinExistence type="predicted"/>
<reference evidence="1 2" key="1">
    <citation type="journal article" date="2022" name="Int. J. Syst. Evol. Microbiol.">
        <title>Neobacillus kokaensis sp. nov., isolated from soil.</title>
        <authorList>
            <person name="Yuki K."/>
            <person name="Matsubara H."/>
            <person name="Yamaguchi S."/>
        </authorList>
    </citation>
    <scope>NUCLEOTIDE SEQUENCE [LARGE SCALE GENOMIC DNA]</scope>
    <source>
        <strain evidence="1 2">LOB 377</strain>
    </source>
</reference>